<feature type="region of interest" description="Disordered" evidence="1">
    <location>
        <begin position="41"/>
        <end position="71"/>
    </location>
</feature>
<protein>
    <submittedName>
        <fullName evidence="2">Uncharacterized protein</fullName>
    </submittedName>
</protein>
<proteinExistence type="predicted"/>
<reference evidence="2 3" key="1">
    <citation type="submission" date="2014-04" db="EMBL/GenBank/DDBJ databases">
        <title>Genome evolution of avian class.</title>
        <authorList>
            <person name="Zhang G."/>
            <person name="Li C."/>
        </authorList>
    </citation>
    <scope>NUCLEOTIDE SEQUENCE [LARGE SCALE GENOMIC DNA]</scope>
    <source>
        <strain evidence="2">BGI_N333</strain>
    </source>
</reference>
<evidence type="ECO:0000256" key="1">
    <source>
        <dbReference type="SAM" id="MobiDB-lite"/>
    </source>
</evidence>
<evidence type="ECO:0000313" key="2">
    <source>
        <dbReference type="EMBL" id="KFQ45429.1"/>
    </source>
</evidence>
<keyword evidence="3" id="KW-1185">Reference proteome</keyword>
<name>A0A091RTF5_NESNO</name>
<dbReference type="EMBL" id="KK931837">
    <property type="protein sequence ID" value="KFQ45429.1"/>
    <property type="molecule type" value="Genomic_DNA"/>
</dbReference>
<gene>
    <name evidence="2" type="ORF">N333_02488</name>
</gene>
<feature type="non-terminal residue" evidence="2">
    <location>
        <position position="103"/>
    </location>
</feature>
<sequence>PHTLSAQDLCLELHASDLSFMSPSTAPLQLHWATHSCNSLRGGDRHGAGSGSVSTSLLQSQTGPKINASEGINRREKEAWTLGRQACFVLPKAKSLFTRRLLF</sequence>
<feature type="non-terminal residue" evidence="2">
    <location>
        <position position="1"/>
    </location>
</feature>
<organism evidence="2 3">
    <name type="scientific">Nestor notabilis</name>
    <name type="common">Kea</name>
    <dbReference type="NCBI Taxonomy" id="176057"/>
    <lineage>
        <taxon>Eukaryota</taxon>
        <taxon>Metazoa</taxon>
        <taxon>Chordata</taxon>
        <taxon>Craniata</taxon>
        <taxon>Vertebrata</taxon>
        <taxon>Euteleostomi</taxon>
        <taxon>Archelosauria</taxon>
        <taxon>Archosauria</taxon>
        <taxon>Dinosauria</taxon>
        <taxon>Saurischia</taxon>
        <taxon>Theropoda</taxon>
        <taxon>Coelurosauria</taxon>
        <taxon>Aves</taxon>
        <taxon>Neognathae</taxon>
        <taxon>Neoaves</taxon>
        <taxon>Telluraves</taxon>
        <taxon>Australaves</taxon>
        <taxon>Psittaciformes</taxon>
        <taxon>Psittacidae</taxon>
        <taxon>Nestor</taxon>
    </lineage>
</organism>
<feature type="compositionally biased region" description="Polar residues" evidence="1">
    <location>
        <begin position="51"/>
        <end position="64"/>
    </location>
</feature>
<dbReference type="Proteomes" id="UP000053840">
    <property type="component" value="Unassembled WGS sequence"/>
</dbReference>
<accession>A0A091RTF5</accession>
<dbReference type="AlphaFoldDB" id="A0A091RTF5"/>
<evidence type="ECO:0000313" key="3">
    <source>
        <dbReference type="Proteomes" id="UP000053840"/>
    </source>
</evidence>